<organism evidence="2 3">
    <name type="scientific">Naegleria lovaniensis</name>
    <name type="common">Amoeba</name>
    <dbReference type="NCBI Taxonomy" id="51637"/>
    <lineage>
        <taxon>Eukaryota</taxon>
        <taxon>Discoba</taxon>
        <taxon>Heterolobosea</taxon>
        <taxon>Tetramitia</taxon>
        <taxon>Eutetramitia</taxon>
        <taxon>Vahlkampfiidae</taxon>
        <taxon>Naegleria</taxon>
    </lineage>
</organism>
<evidence type="ECO:0000313" key="3">
    <source>
        <dbReference type="Proteomes" id="UP000816034"/>
    </source>
</evidence>
<gene>
    <name evidence="2" type="ORF">C9374_007532</name>
</gene>
<comment type="caution">
    <text evidence="2">The sequence shown here is derived from an EMBL/GenBank/DDBJ whole genome shotgun (WGS) entry which is preliminary data.</text>
</comment>
<dbReference type="AlphaFoldDB" id="A0AA88KIY6"/>
<dbReference type="Proteomes" id="UP000816034">
    <property type="component" value="Unassembled WGS sequence"/>
</dbReference>
<name>A0AA88KIY6_NAELO</name>
<dbReference type="EMBL" id="PYSW02000029">
    <property type="protein sequence ID" value="KAG2379393.1"/>
    <property type="molecule type" value="Genomic_DNA"/>
</dbReference>
<feature type="signal peptide" evidence="1">
    <location>
        <begin position="1"/>
        <end position="20"/>
    </location>
</feature>
<dbReference type="PROSITE" id="PS51257">
    <property type="entry name" value="PROKAR_LIPOPROTEIN"/>
    <property type="match status" value="1"/>
</dbReference>
<protein>
    <submittedName>
        <fullName evidence="2">Uncharacterized protein</fullName>
    </submittedName>
</protein>
<keyword evidence="1" id="KW-0732">Signal</keyword>
<feature type="chain" id="PRO_5041702217" evidence="1">
    <location>
        <begin position="21"/>
        <end position="151"/>
    </location>
</feature>
<dbReference type="RefSeq" id="XP_044546655.1">
    <property type="nucleotide sequence ID" value="XM_044697508.1"/>
</dbReference>
<dbReference type="GeneID" id="68099986"/>
<proteinExistence type="predicted"/>
<accession>A0AA88KIY6</accession>
<evidence type="ECO:0000313" key="2">
    <source>
        <dbReference type="EMBL" id="KAG2379393.1"/>
    </source>
</evidence>
<evidence type="ECO:0000256" key="1">
    <source>
        <dbReference type="SAM" id="SignalP"/>
    </source>
</evidence>
<reference evidence="2 3" key="1">
    <citation type="journal article" date="2018" name="BMC Genomics">
        <title>The genome of Naegleria lovaniensis, the basis for a comparative approach to unravel pathogenicity factors of the human pathogenic amoeba N. fowleri.</title>
        <authorList>
            <person name="Liechti N."/>
            <person name="Schurch N."/>
            <person name="Bruggmann R."/>
            <person name="Wittwer M."/>
        </authorList>
    </citation>
    <scope>NUCLEOTIDE SEQUENCE [LARGE SCALE GENOMIC DNA]</scope>
    <source>
        <strain evidence="2 3">ATCC 30569</strain>
    </source>
</reference>
<keyword evidence="3" id="KW-1185">Reference proteome</keyword>
<sequence>MKLSISIVFLVLLLACAVCALEQQQHLTQPDSSVKLAKLIQELVKKEIKRTTRRMIRQAMREEETLAEQSDSYYYYNHAPYNTYGRAVDFIRGRNNGNNRLLADAQSSPPPVSRAGCYNQCYEKYGGMFNELFTSKVERCKATCRFYFVEK</sequence>